<evidence type="ECO:0000256" key="8">
    <source>
        <dbReference type="SAM" id="Phobius"/>
    </source>
</evidence>
<comment type="caution">
    <text evidence="12">The sequence shown here is derived from an EMBL/GenBank/DDBJ whole genome shotgun (WGS) entry which is preliminary data.</text>
</comment>
<feature type="compositionally biased region" description="Gly residues" evidence="7">
    <location>
        <begin position="447"/>
        <end position="459"/>
    </location>
</feature>
<feature type="compositionally biased region" description="Gly residues" evidence="7">
    <location>
        <begin position="1101"/>
        <end position="1111"/>
    </location>
</feature>
<feature type="region of interest" description="Disordered" evidence="7">
    <location>
        <begin position="1196"/>
        <end position="1251"/>
    </location>
</feature>
<evidence type="ECO:0000256" key="4">
    <source>
        <dbReference type="ARBA" id="ARBA00022692"/>
    </source>
</evidence>
<feature type="transmembrane region" description="Helical" evidence="8">
    <location>
        <begin position="93"/>
        <end position="112"/>
    </location>
</feature>
<keyword evidence="5 8" id="KW-1133">Transmembrane helix</keyword>
<dbReference type="OrthoDB" id="1689567at2759"/>
<dbReference type="PANTHER" id="PTHR13018:SF5">
    <property type="entry name" value="RE44586P"/>
    <property type="match status" value="1"/>
</dbReference>
<feature type="domain" description="CSC1/OSCA1-like 7TM region" evidence="9">
    <location>
        <begin position="752"/>
        <end position="1019"/>
    </location>
</feature>
<feature type="transmembrane region" description="Helical" evidence="8">
    <location>
        <begin position="874"/>
        <end position="893"/>
    </location>
</feature>
<protein>
    <recommendedName>
        <fullName evidence="14">ERD4-related membrane protein</fullName>
    </recommendedName>
</protein>
<dbReference type="Pfam" id="PF02714">
    <property type="entry name" value="RSN1_7TM"/>
    <property type="match status" value="1"/>
</dbReference>
<keyword evidence="4 8" id="KW-0812">Transmembrane</keyword>
<dbReference type="AlphaFoldDB" id="A0A9W6BCZ4"/>
<feature type="compositionally biased region" description="Gly residues" evidence="7">
    <location>
        <begin position="477"/>
        <end position="491"/>
    </location>
</feature>
<accession>A0A9W6BCZ4</accession>
<comment type="similarity">
    <text evidence="2">Belongs to the CSC1 (TC 1.A.17) family.</text>
</comment>
<feature type="compositionally biased region" description="Gly residues" evidence="7">
    <location>
        <begin position="235"/>
        <end position="252"/>
    </location>
</feature>
<evidence type="ECO:0000256" key="6">
    <source>
        <dbReference type="ARBA" id="ARBA00023136"/>
    </source>
</evidence>
<sequence>MAAGSAAVLSSFLLNFCLAVGVFAAFSIIRVRPWCKRFFASRRFARDLDSRPKRLPNSPLGWVVPVLTYPEEDIIDETGLDCAMYLRILRFGLYLFVLLSFWCVATVLPANITSGEIDRVLSQGGGDSGTTVNGNVLRFTDFDHYSLTNVAPGSAKMWVHLSSIHFVVLTTLWLLWRFNRESVVLRLMFLGNAKRGGPSHTVLVTDIPGVSEIQEDRSELAPAGGGDDVRPVSDGAGGGGDSGGNANGGGGADVELPEQRQEPPSPQMTPSQRQQQQELPVSYSALTNSGGTAGGRKPYGGTAVSDKPGASSNDRKLDVMRSAYSSSDSPSSSSPSPSPSPSPAEVPSRGAVSGSGVSTTSAAAAAVDDASSAVRNSPQQQRTSFMRSLLGGRMSNASSDSAAACAAAGAARAQQSVAAAADPSAAAASAATTASGNSPQTVDSSSGNGGRSAANGGGSSESPSVQRREGAAAAAAAGGGGGNGGNGGGGEDAWRYAATGGRLEEPRVGPSNAELLRKLEAGSQDADEIALAVLPEWGIDTAPLPTSRRLTKRYNYDTQDCSLDAAYQAKQQLRSGLTPQQFVAREFALVYGPDDVAAVNMIHDTSDLAPLVAEYDKVREQLKDYLDKQQLRLRLRKALPHKQLTVLGAMYGSWGKEYTGSYCFKKVDAVNFWLARLRFLRERIAEEQRSAELRVAPSAFVTFTTRMSQAVASNSLHHHDVDAWRVHNAPAPFELVWKNLGLTMPVKSGRLYILWAAFWMMTLFFMIPVTAIQALIEVPKLAKVPVLGAIVTAPAVRQILEAIVPGLALKIFLAVVPIVLRYMALLSGATSASEIDFGVVKRYFLFQVIVVFFGNIIAGSFFNQLNQWVKNPGSVVTTLGKAIPMTSTFFITYVLTNGLGVKSLAFIRLPGFVIFWILSKFAGSPRARQRMWMYQYTDNGTTVVDHTITLLIGLTFSCINPIVCPAALAYFCVNLLGETYNNVYVFRRQYESAGRLWKTVYNQVMVGLYIMQLTMLGLLGLKKFKYAPLSVPLLLFSVGCHISTLRLYKRPWSVTALHDAADLDMWEADRRRQELLRAARQERKAASSGRGPLEAVEEGEAAGGGAGGGEVGAARATTTAMRTIPAAAAAAGPVERQFRRALVDERAALDLRPEEAERIGDLYKDPCFKVKLHKLSKLEALAADLRPRMDSLNSWTARLKKGGGGGGGGDGGGGGGGGNGQENLTEAPPLEVTEYDSSRLSDDGDTEDSAP</sequence>
<dbReference type="Pfam" id="PF13967">
    <property type="entry name" value="RSN1_TM"/>
    <property type="match status" value="1"/>
</dbReference>
<feature type="region of interest" description="Disordered" evidence="7">
    <location>
        <begin position="1079"/>
        <end position="1112"/>
    </location>
</feature>
<name>A0A9W6BCZ4_9CHLO</name>
<dbReference type="InterPro" id="IPR032880">
    <property type="entry name" value="CSC1/OSCA1-like_N"/>
</dbReference>
<feature type="transmembrane region" description="Helical" evidence="8">
    <location>
        <begin position="807"/>
        <end position="824"/>
    </location>
</feature>
<evidence type="ECO:0000313" key="12">
    <source>
        <dbReference type="EMBL" id="GLC49743.1"/>
    </source>
</evidence>
<dbReference type="Pfam" id="PF14703">
    <property type="entry name" value="PHM7_cyt"/>
    <property type="match status" value="1"/>
</dbReference>
<evidence type="ECO:0000259" key="11">
    <source>
        <dbReference type="Pfam" id="PF14703"/>
    </source>
</evidence>
<feature type="transmembrane region" description="Helical" evidence="8">
    <location>
        <begin position="844"/>
        <end position="862"/>
    </location>
</feature>
<keyword evidence="13" id="KW-1185">Reference proteome</keyword>
<dbReference type="GO" id="GO:0005886">
    <property type="term" value="C:plasma membrane"/>
    <property type="evidence" value="ECO:0007669"/>
    <property type="project" value="TreeGrafter"/>
</dbReference>
<dbReference type="PANTHER" id="PTHR13018">
    <property type="entry name" value="PROBABLE MEMBRANE PROTEIN DUF221-RELATED"/>
    <property type="match status" value="1"/>
</dbReference>
<feature type="compositionally biased region" description="Low complexity" evidence="7">
    <location>
        <begin position="395"/>
        <end position="439"/>
    </location>
</feature>
<feature type="domain" description="CSC1/OSCA1-like N-terminal transmembrane" evidence="10">
    <location>
        <begin position="7"/>
        <end position="177"/>
    </location>
</feature>
<evidence type="ECO:0000256" key="1">
    <source>
        <dbReference type="ARBA" id="ARBA00004141"/>
    </source>
</evidence>
<feature type="compositionally biased region" description="Low complexity" evidence="7">
    <location>
        <begin position="351"/>
        <end position="374"/>
    </location>
</feature>
<feature type="domain" description="CSC1/OSCA1-like cytosolic" evidence="11">
    <location>
        <begin position="590"/>
        <end position="739"/>
    </location>
</feature>
<evidence type="ECO:0008006" key="14">
    <source>
        <dbReference type="Google" id="ProtNLM"/>
    </source>
</evidence>
<evidence type="ECO:0000256" key="3">
    <source>
        <dbReference type="ARBA" id="ARBA00022448"/>
    </source>
</evidence>
<keyword evidence="6 8" id="KW-0472">Membrane</keyword>
<dbReference type="InterPro" id="IPR045122">
    <property type="entry name" value="Csc1-like"/>
</dbReference>
<feature type="compositionally biased region" description="Low complexity" evidence="7">
    <location>
        <begin position="268"/>
        <end position="277"/>
    </location>
</feature>
<gene>
    <name evidence="12" type="primary">PLEST004774</name>
    <name evidence="12" type="ORF">PLESTB_000282200</name>
</gene>
<organism evidence="12 13">
    <name type="scientific">Pleodorina starrii</name>
    <dbReference type="NCBI Taxonomy" id="330485"/>
    <lineage>
        <taxon>Eukaryota</taxon>
        <taxon>Viridiplantae</taxon>
        <taxon>Chlorophyta</taxon>
        <taxon>core chlorophytes</taxon>
        <taxon>Chlorophyceae</taxon>
        <taxon>CS clade</taxon>
        <taxon>Chlamydomonadales</taxon>
        <taxon>Volvocaceae</taxon>
        <taxon>Pleodorina</taxon>
    </lineage>
</organism>
<evidence type="ECO:0000259" key="10">
    <source>
        <dbReference type="Pfam" id="PF13967"/>
    </source>
</evidence>
<feature type="transmembrane region" description="Helical" evidence="8">
    <location>
        <begin position="752"/>
        <end position="776"/>
    </location>
</feature>
<comment type="subcellular location">
    <subcellularLocation>
        <location evidence="1">Membrane</location>
        <topology evidence="1">Multi-pass membrane protein</topology>
    </subcellularLocation>
</comment>
<feature type="transmembrane region" description="Helical" evidence="8">
    <location>
        <begin position="1027"/>
        <end position="1048"/>
    </location>
</feature>
<evidence type="ECO:0000259" key="9">
    <source>
        <dbReference type="Pfam" id="PF02714"/>
    </source>
</evidence>
<feature type="transmembrane region" description="Helical" evidence="8">
    <location>
        <begin position="905"/>
        <end position="923"/>
    </location>
</feature>
<keyword evidence="3" id="KW-0813">Transport</keyword>
<feature type="transmembrane region" description="Helical" evidence="8">
    <location>
        <begin position="6"/>
        <end position="29"/>
    </location>
</feature>
<dbReference type="Proteomes" id="UP001165080">
    <property type="component" value="Unassembled WGS sequence"/>
</dbReference>
<evidence type="ECO:0000313" key="13">
    <source>
        <dbReference type="Proteomes" id="UP001165080"/>
    </source>
</evidence>
<dbReference type="EMBL" id="BRXU01000002">
    <property type="protein sequence ID" value="GLC49743.1"/>
    <property type="molecule type" value="Genomic_DNA"/>
</dbReference>
<feature type="transmembrane region" description="Helical" evidence="8">
    <location>
        <begin position="1000"/>
        <end position="1021"/>
    </location>
</feature>
<feature type="region of interest" description="Disordered" evidence="7">
    <location>
        <begin position="219"/>
        <end position="493"/>
    </location>
</feature>
<reference evidence="12 13" key="1">
    <citation type="journal article" date="2023" name="Commun. Biol.">
        <title>Reorganization of the ancestral sex-determining regions during the evolution of trioecy in Pleodorina starrii.</title>
        <authorList>
            <person name="Takahashi K."/>
            <person name="Suzuki S."/>
            <person name="Kawai-Toyooka H."/>
            <person name="Yamamoto K."/>
            <person name="Hamaji T."/>
            <person name="Ootsuki R."/>
            <person name="Yamaguchi H."/>
            <person name="Kawachi M."/>
            <person name="Higashiyama T."/>
            <person name="Nozaki H."/>
        </authorList>
    </citation>
    <scope>NUCLEOTIDE SEQUENCE [LARGE SCALE GENOMIC DNA]</scope>
    <source>
        <strain evidence="12 13">NIES-4479</strain>
    </source>
</reference>
<dbReference type="GO" id="GO:0005227">
    <property type="term" value="F:calcium-activated cation channel activity"/>
    <property type="evidence" value="ECO:0007669"/>
    <property type="project" value="InterPro"/>
</dbReference>
<dbReference type="InterPro" id="IPR003864">
    <property type="entry name" value="CSC1/OSCA1-like_7TM"/>
</dbReference>
<feature type="compositionally biased region" description="Polar residues" evidence="7">
    <location>
        <begin position="375"/>
        <end position="386"/>
    </location>
</feature>
<evidence type="ECO:0000256" key="7">
    <source>
        <dbReference type="SAM" id="MobiDB-lite"/>
    </source>
</evidence>
<dbReference type="InterPro" id="IPR027815">
    <property type="entry name" value="CSC1/OSCA1-like_cyt"/>
</dbReference>
<evidence type="ECO:0000256" key="2">
    <source>
        <dbReference type="ARBA" id="ARBA00007779"/>
    </source>
</evidence>
<proteinExistence type="inferred from homology"/>
<feature type="compositionally biased region" description="Low complexity" evidence="7">
    <location>
        <begin position="325"/>
        <end position="335"/>
    </location>
</feature>
<feature type="compositionally biased region" description="Gly residues" evidence="7">
    <location>
        <begin position="1202"/>
        <end position="1220"/>
    </location>
</feature>
<evidence type="ECO:0000256" key="5">
    <source>
        <dbReference type="ARBA" id="ARBA00022989"/>
    </source>
</evidence>